<dbReference type="Proteomes" id="UP001209701">
    <property type="component" value="Unassembled WGS sequence"/>
</dbReference>
<feature type="domain" description="PAS" evidence="8">
    <location>
        <begin position="298"/>
        <end position="370"/>
    </location>
</feature>
<evidence type="ECO:0000259" key="8">
    <source>
        <dbReference type="PROSITE" id="PS50112"/>
    </source>
</evidence>
<evidence type="ECO:0000313" key="10">
    <source>
        <dbReference type="EMBL" id="MCV2366917.1"/>
    </source>
</evidence>
<dbReference type="SMART" id="SM00387">
    <property type="entry name" value="HATPase_c"/>
    <property type="match status" value="1"/>
</dbReference>
<dbReference type="SUPFAM" id="SSF55785">
    <property type="entry name" value="PYP-like sensor domain (PAS domain)"/>
    <property type="match status" value="3"/>
</dbReference>
<feature type="domain" description="PAC" evidence="9">
    <location>
        <begin position="373"/>
        <end position="425"/>
    </location>
</feature>
<dbReference type="Pfam" id="PF07568">
    <property type="entry name" value="HisKA_2"/>
    <property type="match status" value="1"/>
</dbReference>
<evidence type="ECO:0000256" key="6">
    <source>
        <dbReference type="SAM" id="MobiDB-lite"/>
    </source>
</evidence>
<evidence type="ECO:0000259" key="7">
    <source>
        <dbReference type="PROSITE" id="PS50109"/>
    </source>
</evidence>
<feature type="domain" description="PAC" evidence="9">
    <location>
        <begin position="118"/>
        <end position="169"/>
    </location>
</feature>
<organism evidence="10 11">
    <name type="scientific">Roseateles oligotrophus</name>
    <dbReference type="NCBI Taxonomy" id="1769250"/>
    <lineage>
        <taxon>Bacteria</taxon>
        <taxon>Pseudomonadati</taxon>
        <taxon>Pseudomonadota</taxon>
        <taxon>Betaproteobacteria</taxon>
        <taxon>Burkholderiales</taxon>
        <taxon>Sphaerotilaceae</taxon>
        <taxon>Roseateles</taxon>
    </lineage>
</organism>
<dbReference type="SMART" id="SM00086">
    <property type="entry name" value="PAC"/>
    <property type="match status" value="3"/>
</dbReference>
<evidence type="ECO:0000256" key="1">
    <source>
        <dbReference type="ARBA" id="ARBA00000085"/>
    </source>
</evidence>
<dbReference type="InterPro" id="IPR005467">
    <property type="entry name" value="His_kinase_dom"/>
</dbReference>
<feature type="domain" description="PAC" evidence="9">
    <location>
        <begin position="245"/>
        <end position="297"/>
    </location>
</feature>
<dbReference type="PANTHER" id="PTHR43304">
    <property type="entry name" value="PHYTOCHROME-LIKE PROTEIN CPH1"/>
    <property type="match status" value="1"/>
</dbReference>
<dbReference type="Gene3D" id="3.30.565.10">
    <property type="entry name" value="Histidine kinase-like ATPase, C-terminal domain"/>
    <property type="match status" value="1"/>
</dbReference>
<dbReference type="SUPFAM" id="SSF55874">
    <property type="entry name" value="ATPase domain of HSP90 chaperone/DNA topoisomerase II/histidine kinase"/>
    <property type="match status" value="1"/>
</dbReference>
<dbReference type="EMBL" id="JAJIRN010000001">
    <property type="protein sequence ID" value="MCV2366917.1"/>
    <property type="molecule type" value="Genomic_DNA"/>
</dbReference>
<sequence length="646" mass="71398">MSTQDGRPATVSQQPNDFKPALPVDPAGSSVMGEQAVAGAAAELSVETIIQVIAASQPGMAGYWDEHLRCRFANPAYQAWFGKTQDEMRGRTIQNLQGDELFKKNEPHIRLALEGIEQSFERKLIKPNGAVAWLWVRYFPHRMNDKVIGFVALVLDITERKLTEHALQASETRLLDAKAVANIGSWETDLTSLDVIWSAQTYKIFDLDAKTFQASHPAFLEFVHPHDRAAVDAAFLKSLGHKGANSIEHRIVSATGVTKYVQERWRIECDPQGLPVRALGTCQDVTETKSADEAKRQIADRLALATRASGVGIWDYDIVGNKIVWDDAMYALYGIAPTQFANFYEAWHSSVHPEDQARSDEEVQRAIRGEGEFDTEFRIRRPDGTVRNIRAVAMVQRDADGLALRMVGSNWDITEQKHNEVALQASLREKEALLKEVHHRVKNNLQVITSLLRLEAGRSAVADTKEVLGSMRGRIRTMAQLHETLYRSGTFASVDLGVYLGQVATQAFKSQELHGDLVRLALNLGSVNVGMDQATAAGLLLNELISNCLKHGFPEGRAGEVRVELQPAHEQGKPSDDRWCLCVRDSGVGLAADFEEKRKTSLGLQLVHDLSDQFGGILVIDSVAGQGVRFNVVFTVQAPAALVMPP</sequence>
<evidence type="ECO:0000313" key="11">
    <source>
        <dbReference type="Proteomes" id="UP001209701"/>
    </source>
</evidence>
<evidence type="ECO:0000256" key="4">
    <source>
        <dbReference type="ARBA" id="ARBA00022679"/>
    </source>
</evidence>
<dbReference type="SMART" id="SM00091">
    <property type="entry name" value="PAS"/>
    <property type="match status" value="3"/>
</dbReference>
<dbReference type="Pfam" id="PF08448">
    <property type="entry name" value="PAS_4"/>
    <property type="match status" value="1"/>
</dbReference>
<dbReference type="PROSITE" id="PS50113">
    <property type="entry name" value="PAC"/>
    <property type="match status" value="3"/>
</dbReference>
<dbReference type="Pfam" id="PF02518">
    <property type="entry name" value="HATPase_c"/>
    <property type="match status" value="1"/>
</dbReference>
<dbReference type="NCBIfam" id="TIGR00229">
    <property type="entry name" value="sensory_box"/>
    <property type="match status" value="2"/>
</dbReference>
<dbReference type="RefSeq" id="WP_263569530.1">
    <property type="nucleotide sequence ID" value="NZ_JAJIRN010000001.1"/>
</dbReference>
<keyword evidence="3" id="KW-0597">Phosphoprotein</keyword>
<dbReference type="InterPro" id="IPR003594">
    <property type="entry name" value="HATPase_dom"/>
</dbReference>
<proteinExistence type="predicted"/>
<evidence type="ECO:0000256" key="2">
    <source>
        <dbReference type="ARBA" id="ARBA00012438"/>
    </source>
</evidence>
<gene>
    <name evidence="10" type="ORF">LNV07_02245</name>
</gene>
<evidence type="ECO:0000259" key="9">
    <source>
        <dbReference type="PROSITE" id="PS50113"/>
    </source>
</evidence>
<dbReference type="EC" id="2.7.13.3" evidence="2"/>
<feature type="domain" description="Histidine kinase" evidence="7">
    <location>
        <begin position="436"/>
        <end position="638"/>
    </location>
</feature>
<dbReference type="InterPro" id="IPR000014">
    <property type="entry name" value="PAS"/>
</dbReference>
<dbReference type="InterPro" id="IPR035965">
    <property type="entry name" value="PAS-like_dom_sf"/>
</dbReference>
<dbReference type="PANTHER" id="PTHR43304:SF1">
    <property type="entry name" value="PAC DOMAIN-CONTAINING PROTEIN"/>
    <property type="match status" value="1"/>
</dbReference>
<dbReference type="InterPro" id="IPR013656">
    <property type="entry name" value="PAS_4"/>
</dbReference>
<evidence type="ECO:0000256" key="5">
    <source>
        <dbReference type="ARBA" id="ARBA00022777"/>
    </source>
</evidence>
<keyword evidence="4" id="KW-0808">Transferase</keyword>
<dbReference type="Gene3D" id="2.10.70.100">
    <property type="match status" value="2"/>
</dbReference>
<dbReference type="Gene3D" id="3.30.450.20">
    <property type="entry name" value="PAS domain"/>
    <property type="match status" value="3"/>
</dbReference>
<feature type="region of interest" description="Disordered" evidence="6">
    <location>
        <begin position="1"/>
        <end position="27"/>
    </location>
</feature>
<keyword evidence="5" id="KW-0418">Kinase</keyword>
<reference evidence="10 11" key="1">
    <citation type="submission" date="2021-11" db="EMBL/GenBank/DDBJ databases">
        <authorList>
            <person name="Liang Q."/>
            <person name="Mou H."/>
            <person name="Liu Z."/>
        </authorList>
    </citation>
    <scope>NUCLEOTIDE SEQUENCE [LARGE SCALE GENOMIC DNA]</scope>
    <source>
        <strain evidence="10 11">CHU3</strain>
    </source>
</reference>
<dbReference type="PROSITE" id="PS50109">
    <property type="entry name" value="HIS_KIN"/>
    <property type="match status" value="1"/>
</dbReference>
<dbReference type="InterPro" id="IPR013655">
    <property type="entry name" value="PAS_fold_3"/>
</dbReference>
<dbReference type="InterPro" id="IPR001610">
    <property type="entry name" value="PAC"/>
</dbReference>
<dbReference type="Pfam" id="PF08447">
    <property type="entry name" value="PAS_3"/>
    <property type="match status" value="2"/>
</dbReference>
<dbReference type="InterPro" id="IPR011495">
    <property type="entry name" value="Sig_transdc_His_kin_sub2_dim/P"/>
</dbReference>
<protein>
    <recommendedName>
        <fullName evidence="2">histidine kinase</fullName>
        <ecNumber evidence="2">2.7.13.3</ecNumber>
    </recommendedName>
</protein>
<evidence type="ECO:0000256" key="3">
    <source>
        <dbReference type="ARBA" id="ARBA00022553"/>
    </source>
</evidence>
<dbReference type="InterPro" id="IPR036890">
    <property type="entry name" value="HATPase_C_sf"/>
</dbReference>
<dbReference type="InterPro" id="IPR000700">
    <property type="entry name" value="PAS-assoc_C"/>
</dbReference>
<comment type="caution">
    <text evidence="10">The sequence shown here is derived from an EMBL/GenBank/DDBJ whole genome shotgun (WGS) entry which is preliminary data.</text>
</comment>
<comment type="catalytic activity">
    <reaction evidence="1">
        <text>ATP + protein L-histidine = ADP + protein N-phospho-L-histidine.</text>
        <dbReference type="EC" id="2.7.13.3"/>
    </reaction>
</comment>
<name>A0ABT2YBC3_9BURK</name>
<dbReference type="CDD" id="cd00130">
    <property type="entry name" value="PAS"/>
    <property type="match status" value="3"/>
</dbReference>
<dbReference type="PROSITE" id="PS50112">
    <property type="entry name" value="PAS"/>
    <property type="match status" value="1"/>
</dbReference>
<keyword evidence="11" id="KW-1185">Reference proteome</keyword>
<accession>A0ABT2YBC3</accession>
<feature type="compositionally biased region" description="Polar residues" evidence="6">
    <location>
        <begin position="1"/>
        <end position="16"/>
    </location>
</feature>
<dbReference type="InterPro" id="IPR052162">
    <property type="entry name" value="Sensor_kinase/Photoreceptor"/>
</dbReference>